<evidence type="ECO:0000313" key="1">
    <source>
        <dbReference type="EMBL" id="WAU03800.1"/>
    </source>
</evidence>
<name>A0ABY7IZP4_STRNI</name>
<dbReference type="RefSeq" id="WP_277411007.1">
    <property type="nucleotide sequence ID" value="NZ_CP114203.1"/>
</dbReference>
<dbReference type="EMBL" id="CP114203">
    <property type="protein sequence ID" value="WAU03800.1"/>
    <property type="molecule type" value="Genomic_DNA"/>
</dbReference>
<keyword evidence="2" id="KW-1185">Reference proteome</keyword>
<accession>A0ABY7IZP4</accession>
<reference evidence="1 2" key="1">
    <citation type="submission" date="2022-12" db="EMBL/GenBank/DDBJ databases">
        <authorList>
            <person name="Ruckert C."/>
            <person name="Busche T."/>
            <person name="Kalinowski J."/>
            <person name="Wittmann C."/>
        </authorList>
    </citation>
    <scope>NUCLEOTIDE SEQUENCE [LARGE SCALE GENOMIC DNA]</scope>
    <source>
        <strain evidence="1 2">DSM 40276</strain>
    </source>
</reference>
<dbReference type="GeneID" id="301331178"/>
<dbReference type="Proteomes" id="UP001210169">
    <property type="component" value="Chromosome"/>
</dbReference>
<protein>
    <submittedName>
        <fullName evidence="1">Uncharacterized protein</fullName>
    </submittedName>
</protein>
<sequence length="105" mass="11579">MSETTHPVARTFSLVGFDQTAGATTALVRLTSRSPSRMRWSLRKPGGRRRTVRLAPQTFTAGVNEGGFTCRFFDPDEITLELAQPPVRWPSLTGERGVDGECRIG</sequence>
<gene>
    <name evidence="1" type="ORF">STRNI_001990</name>
</gene>
<organism evidence="1 2">
    <name type="scientific">Streptomyces nigrescens</name>
    <dbReference type="NCBI Taxonomy" id="1920"/>
    <lineage>
        <taxon>Bacteria</taxon>
        <taxon>Bacillati</taxon>
        <taxon>Actinomycetota</taxon>
        <taxon>Actinomycetes</taxon>
        <taxon>Kitasatosporales</taxon>
        <taxon>Streptomycetaceae</taxon>
        <taxon>Streptomyces</taxon>
    </lineage>
</organism>
<proteinExistence type="predicted"/>
<evidence type="ECO:0000313" key="2">
    <source>
        <dbReference type="Proteomes" id="UP001210169"/>
    </source>
</evidence>